<comment type="cofactor">
    <cofactor evidence="1">
        <name>heme b</name>
        <dbReference type="ChEBI" id="CHEBI:60344"/>
    </cofactor>
</comment>
<keyword evidence="4 7" id="KW-0560">Oxidoreductase</keyword>
<dbReference type="InterPro" id="IPR006314">
    <property type="entry name" value="Dyp_peroxidase"/>
</dbReference>
<keyword evidence="8" id="KW-1185">Reference proteome</keyword>
<reference evidence="8" key="1">
    <citation type="journal article" date="2019" name="Int. J. Syst. Evol. Microbiol.">
        <title>The Global Catalogue of Microorganisms (GCM) 10K type strain sequencing project: providing services to taxonomists for standard genome sequencing and annotation.</title>
        <authorList>
            <consortium name="The Broad Institute Genomics Platform"/>
            <consortium name="The Broad Institute Genome Sequencing Center for Infectious Disease"/>
            <person name="Wu L."/>
            <person name="Ma J."/>
        </authorList>
    </citation>
    <scope>NUCLEOTIDE SEQUENCE [LARGE SCALE GENOMIC DNA]</scope>
    <source>
        <strain evidence="8">KCTC 62195</strain>
    </source>
</reference>
<dbReference type="SUPFAM" id="SSF54909">
    <property type="entry name" value="Dimeric alpha+beta barrel"/>
    <property type="match status" value="1"/>
</dbReference>
<feature type="domain" description="Dyp-type peroxidase C-terminal" evidence="6">
    <location>
        <begin position="125"/>
        <end position="281"/>
    </location>
</feature>
<keyword evidence="5" id="KW-0408">Iron</keyword>
<evidence type="ECO:0000313" key="7">
    <source>
        <dbReference type="EMBL" id="MFC2971200.1"/>
    </source>
</evidence>
<evidence type="ECO:0000313" key="8">
    <source>
        <dbReference type="Proteomes" id="UP001595457"/>
    </source>
</evidence>
<dbReference type="PROSITE" id="PS51404">
    <property type="entry name" value="DYP_PEROXIDASE"/>
    <property type="match status" value="1"/>
</dbReference>
<evidence type="ECO:0000256" key="4">
    <source>
        <dbReference type="ARBA" id="ARBA00023002"/>
    </source>
</evidence>
<evidence type="ECO:0000259" key="6">
    <source>
        <dbReference type="Pfam" id="PF20628"/>
    </source>
</evidence>
<evidence type="ECO:0000256" key="2">
    <source>
        <dbReference type="ARBA" id="ARBA00022559"/>
    </source>
</evidence>
<evidence type="ECO:0000256" key="3">
    <source>
        <dbReference type="ARBA" id="ARBA00022723"/>
    </source>
</evidence>
<keyword evidence="3" id="KW-0479">Metal-binding</keyword>
<dbReference type="PANTHER" id="PTHR30521">
    <property type="entry name" value="DEFERROCHELATASE/PEROXIDASE"/>
    <property type="match status" value="1"/>
</dbReference>
<sequence>MSHYQPGILAPVPPLARHLFFTLESPEDLAAALDRLAHFADGDATVIGLGESLVRALGGRIDGLRVFPALGGTGVEVPSIQHALWCWLRGDDRGELLHRARAIEAALAPALHLVQMTDAFRYQTGRDLTGYEDGTENPQGEEALAAAFVAGAPVGLLGGSFAAVQHWAHDLERFSAFAPDEQDNIMGRRKSDNEELEDAPESAHVKRTAQESFSPEAFVLRRSMPWTDGHQAGLLFLAFGHSLDAYEAQMRRMAGLEDGIVDALFRFSRPTSGGYYWCPPLREGHLDLSALGH</sequence>
<dbReference type="PANTHER" id="PTHR30521:SF0">
    <property type="entry name" value="DYP-TYPE PEROXIDASE FAMILY PROTEIN"/>
    <property type="match status" value="1"/>
</dbReference>
<proteinExistence type="predicted"/>
<dbReference type="EMBL" id="JBHRSJ010000004">
    <property type="protein sequence ID" value="MFC2971200.1"/>
    <property type="molecule type" value="Genomic_DNA"/>
</dbReference>
<dbReference type="Pfam" id="PF20628">
    <property type="entry name" value="Dyp_perox_C"/>
    <property type="match status" value="1"/>
</dbReference>
<keyword evidence="2 7" id="KW-0575">Peroxidase</keyword>
<dbReference type="GO" id="GO:0004601">
    <property type="term" value="F:peroxidase activity"/>
    <property type="evidence" value="ECO:0007669"/>
    <property type="project" value="UniProtKB-KW"/>
</dbReference>
<dbReference type="NCBIfam" id="TIGR01413">
    <property type="entry name" value="Dyp_perox_fam"/>
    <property type="match status" value="1"/>
</dbReference>
<dbReference type="Proteomes" id="UP001595457">
    <property type="component" value="Unassembled WGS sequence"/>
</dbReference>
<evidence type="ECO:0000256" key="5">
    <source>
        <dbReference type="ARBA" id="ARBA00023004"/>
    </source>
</evidence>
<organism evidence="7 8">
    <name type="scientific">Azotobacter bryophylli</name>
    <dbReference type="NCBI Taxonomy" id="1986537"/>
    <lineage>
        <taxon>Bacteria</taxon>
        <taxon>Pseudomonadati</taxon>
        <taxon>Pseudomonadota</taxon>
        <taxon>Gammaproteobacteria</taxon>
        <taxon>Pseudomonadales</taxon>
        <taxon>Pseudomonadaceae</taxon>
        <taxon>Azotobacter</taxon>
    </lineage>
</organism>
<dbReference type="RefSeq" id="WP_377812781.1">
    <property type="nucleotide sequence ID" value="NZ_JBHRSJ010000004.1"/>
</dbReference>
<dbReference type="InterPro" id="IPR011008">
    <property type="entry name" value="Dimeric_a/b-barrel"/>
</dbReference>
<dbReference type="InterPro" id="IPR048328">
    <property type="entry name" value="Dyp_perox_C"/>
</dbReference>
<evidence type="ECO:0000256" key="1">
    <source>
        <dbReference type="ARBA" id="ARBA00001970"/>
    </source>
</evidence>
<accession>A0ABV7AQN1</accession>
<dbReference type="EC" id="1.11.1.-" evidence="7"/>
<gene>
    <name evidence="7" type="ORF">ACFOJE_03075</name>
</gene>
<protein>
    <submittedName>
        <fullName evidence="7">Dyp-type peroxidase</fullName>
        <ecNumber evidence="7">1.11.1.-</ecNumber>
    </submittedName>
</protein>
<comment type="caution">
    <text evidence="7">The sequence shown here is derived from an EMBL/GenBank/DDBJ whole genome shotgun (WGS) entry which is preliminary data.</text>
</comment>
<name>A0ABV7AQN1_9GAMM</name>